<evidence type="ECO:0000313" key="1">
    <source>
        <dbReference type="EMBL" id="QHU20676.1"/>
    </source>
</evidence>
<name>A0A6C0KU60_9ZZZZ</name>
<organism evidence="1">
    <name type="scientific">viral metagenome</name>
    <dbReference type="NCBI Taxonomy" id="1070528"/>
    <lineage>
        <taxon>unclassified sequences</taxon>
        <taxon>metagenomes</taxon>
        <taxon>organismal metagenomes</taxon>
    </lineage>
</organism>
<accession>A0A6C0KU60</accession>
<dbReference type="EMBL" id="MN740970">
    <property type="protein sequence ID" value="QHU20676.1"/>
    <property type="molecule type" value="Genomic_DNA"/>
</dbReference>
<sequence>MSASSVPVYLPGDTLRFYPQGLSNHYTAIVLADGTLLSVPSRKPYPTLSHWGMTLPEWDSSEVLVNHRRGDPEPALREERKVPSAPLKQKRKYDARYAYPAKTLLRYYFDDSDNHVTALVVADTYILQLKPVKKSFASVDDWLDSISEEGIWEEDLTVQMPNSVEYPHTKCKIPLYKGKVSDNEEITLSESFDGMRIEITGPSDKVRRSLDLIFQSMKI</sequence>
<protein>
    <submittedName>
        <fullName evidence="1">Uncharacterized protein</fullName>
    </submittedName>
</protein>
<dbReference type="AlphaFoldDB" id="A0A6C0KU60"/>
<reference evidence="1" key="1">
    <citation type="journal article" date="2020" name="Nature">
        <title>Giant virus diversity and host interactions through global metagenomics.</title>
        <authorList>
            <person name="Schulz F."/>
            <person name="Roux S."/>
            <person name="Paez-Espino D."/>
            <person name="Jungbluth S."/>
            <person name="Walsh D.A."/>
            <person name="Denef V.J."/>
            <person name="McMahon K.D."/>
            <person name="Konstantinidis K.T."/>
            <person name="Eloe-Fadrosh E.A."/>
            <person name="Kyrpides N.C."/>
            <person name="Woyke T."/>
        </authorList>
    </citation>
    <scope>NUCLEOTIDE SEQUENCE</scope>
    <source>
        <strain evidence="1">GVMAG-S-3300013093-109</strain>
    </source>
</reference>
<proteinExistence type="predicted"/>